<evidence type="ECO:0000256" key="8">
    <source>
        <dbReference type="ARBA" id="ARBA00023163"/>
    </source>
</evidence>
<dbReference type="GO" id="GO:0032993">
    <property type="term" value="C:protein-DNA complex"/>
    <property type="evidence" value="ECO:0007669"/>
    <property type="project" value="TreeGrafter"/>
</dbReference>
<keyword evidence="3 10" id="KW-0597">Phosphoprotein</keyword>
<evidence type="ECO:0000256" key="5">
    <source>
        <dbReference type="ARBA" id="ARBA00023015"/>
    </source>
</evidence>
<evidence type="ECO:0000259" key="12">
    <source>
        <dbReference type="PROSITE" id="PS50110"/>
    </source>
</evidence>
<dbReference type="PANTHER" id="PTHR48111">
    <property type="entry name" value="REGULATOR OF RPOS"/>
    <property type="match status" value="1"/>
</dbReference>
<dbReference type="PANTHER" id="PTHR48111:SF4">
    <property type="entry name" value="DNA-BINDING DUAL TRANSCRIPTIONAL REGULATOR OMPR"/>
    <property type="match status" value="1"/>
</dbReference>
<dbReference type="InterPro" id="IPR001867">
    <property type="entry name" value="OmpR/PhoB-type_DNA-bd"/>
</dbReference>
<evidence type="ECO:0000256" key="3">
    <source>
        <dbReference type="ARBA" id="ARBA00022553"/>
    </source>
</evidence>
<organism evidence="14 15">
    <name type="scientific">Methylobacterium nodulans (strain LMG 21967 / CNCM I-2342 / ORS 2060)</name>
    <dbReference type="NCBI Taxonomy" id="460265"/>
    <lineage>
        <taxon>Bacteria</taxon>
        <taxon>Pseudomonadati</taxon>
        <taxon>Pseudomonadota</taxon>
        <taxon>Alphaproteobacteria</taxon>
        <taxon>Hyphomicrobiales</taxon>
        <taxon>Methylobacteriaceae</taxon>
        <taxon>Methylobacterium</taxon>
    </lineage>
</organism>
<dbReference type="Gene3D" id="3.40.50.2300">
    <property type="match status" value="1"/>
</dbReference>
<dbReference type="Pfam" id="PF00486">
    <property type="entry name" value="Trans_reg_C"/>
    <property type="match status" value="1"/>
</dbReference>
<name>B8IVD0_METNO</name>
<dbReference type="SUPFAM" id="SSF46894">
    <property type="entry name" value="C-terminal effector domain of the bipartite response regulators"/>
    <property type="match status" value="1"/>
</dbReference>
<dbReference type="InterPro" id="IPR016032">
    <property type="entry name" value="Sig_transdc_resp-reg_C-effctor"/>
</dbReference>
<dbReference type="Gene3D" id="1.10.10.10">
    <property type="entry name" value="Winged helix-like DNA-binding domain superfamily/Winged helix DNA-binding domain"/>
    <property type="match status" value="1"/>
</dbReference>
<dbReference type="FunFam" id="1.10.10.10:FF:000099">
    <property type="entry name" value="Two-component system response regulator TorR"/>
    <property type="match status" value="1"/>
</dbReference>
<keyword evidence="2" id="KW-0963">Cytoplasm</keyword>
<gene>
    <name evidence="14" type="ordered locus">Mnod_6165</name>
</gene>
<dbReference type="GO" id="GO:0006355">
    <property type="term" value="P:regulation of DNA-templated transcription"/>
    <property type="evidence" value="ECO:0007669"/>
    <property type="project" value="InterPro"/>
</dbReference>
<dbReference type="Proteomes" id="UP000008207">
    <property type="component" value="Chromosome"/>
</dbReference>
<sequence>MSEPPHILITDDDPRIRQMLSRYLESEGFRVSTAESGTAMRKALASEKIDLVLLDLVLAGEDGLELAREIRASSRVGIIMVTGRSDIIDMVVGLEVGADDYIAKPFQLREVLARTRSVLRRLQPSASTETAKAVGPSSRAEVIGFEGWRLDISRRELMSPEGQEVPLTTGEFDLLAAMAKHPGRVLSRDMLMDLTRGREWDALDRSIDAQVVRLRRKLEADPKNPKLIKSVRGAGYVFAGRIERM</sequence>
<dbReference type="AlphaFoldDB" id="B8IVD0"/>
<dbReference type="GO" id="GO:0005829">
    <property type="term" value="C:cytosol"/>
    <property type="evidence" value="ECO:0007669"/>
    <property type="project" value="TreeGrafter"/>
</dbReference>
<keyword evidence="15" id="KW-1185">Reference proteome</keyword>
<reference evidence="14 15" key="1">
    <citation type="submission" date="2009-01" db="EMBL/GenBank/DDBJ databases">
        <title>Complete sequence of chromosome of Methylobacterium nodulans ORS 2060.</title>
        <authorList>
            <consortium name="US DOE Joint Genome Institute"/>
            <person name="Lucas S."/>
            <person name="Copeland A."/>
            <person name="Lapidus A."/>
            <person name="Glavina del Rio T."/>
            <person name="Dalin E."/>
            <person name="Tice H."/>
            <person name="Bruce D."/>
            <person name="Goodwin L."/>
            <person name="Pitluck S."/>
            <person name="Sims D."/>
            <person name="Brettin T."/>
            <person name="Detter J.C."/>
            <person name="Han C."/>
            <person name="Larimer F."/>
            <person name="Land M."/>
            <person name="Hauser L."/>
            <person name="Kyrpides N."/>
            <person name="Ivanova N."/>
            <person name="Marx C.J."/>
            <person name="Richardson P."/>
        </authorList>
    </citation>
    <scope>NUCLEOTIDE SEQUENCE [LARGE SCALE GENOMIC DNA]</scope>
    <source>
        <strain evidence="15">LMG 21967 / CNCM I-2342 / ORS 2060</strain>
    </source>
</reference>
<feature type="domain" description="OmpR/PhoB-type" evidence="13">
    <location>
        <begin position="140"/>
        <end position="240"/>
    </location>
</feature>
<feature type="modified residue" description="4-aspartylphosphate" evidence="10">
    <location>
        <position position="55"/>
    </location>
</feature>
<dbReference type="PROSITE" id="PS50110">
    <property type="entry name" value="RESPONSE_REGULATORY"/>
    <property type="match status" value="1"/>
</dbReference>
<dbReference type="EMBL" id="CP001349">
    <property type="protein sequence ID" value="ACL60981.1"/>
    <property type="molecule type" value="Genomic_DNA"/>
</dbReference>
<dbReference type="STRING" id="460265.Mnod_6165"/>
<dbReference type="RefSeq" id="WP_015932565.1">
    <property type="nucleotide sequence ID" value="NC_011894.1"/>
</dbReference>
<feature type="domain" description="Response regulatory" evidence="12">
    <location>
        <begin position="6"/>
        <end position="119"/>
    </location>
</feature>
<dbReference type="InterPro" id="IPR039420">
    <property type="entry name" value="WalR-like"/>
</dbReference>
<keyword evidence="5" id="KW-0805">Transcription regulation</keyword>
<dbReference type="InterPro" id="IPR001789">
    <property type="entry name" value="Sig_transdc_resp-reg_receiver"/>
</dbReference>
<evidence type="ECO:0000259" key="13">
    <source>
        <dbReference type="PROSITE" id="PS51755"/>
    </source>
</evidence>
<evidence type="ECO:0000256" key="2">
    <source>
        <dbReference type="ARBA" id="ARBA00022490"/>
    </source>
</evidence>
<evidence type="ECO:0000256" key="6">
    <source>
        <dbReference type="ARBA" id="ARBA00023125"/>
    </source>
</evidence>
<keyword evidence="4" id="KW-0902">Two-component regulatory system</keyword>
<dbReference type="Gene3D" id="6.10.250.690">
    <property type="match status" value="1"/>
</dbReference>
<dbReference type="SMART" id="SM00862">
    <property type="entry name" value="Trans_reg_C"/>
    <property type="match status" value="1"/>
</dbReference>
<protein>
    <recommendedName>
        <fullName evidence="9">Regulatory protein VirG</fullName>
    </recommendedName>
</protein>
<dbReference type="eggNOG" id="COG0745">
    <property type="taxonomic scope" value="Bacteria"/>
</dbReference>
<dbReference type="SMART" id="SM00448">
    <property type="entry name" value="REC"/>
    <property type="match status" value="1"/>
</dbReference>
<dbReference type="GO" id="GO:0000156">
    <property type="term" value="F:phosphorelay response regulator activity"/>
    <property type="evidence" value="ECO:0007669"/>
    <property type="project" value="TreeGrafter"/>
</dbReference>
<keyword evidence="7" id="KW-0010">Activator</keyword>
<keyword evidence="6 11" id="KW-0238">DNA-binding</keyword>
<dbReference type="OrthoDB" id="9802426at2"/>
<evidence type="ECO:0000313" key="15">
    <source>
        <dbReference type="Proteomes" id="UP000008207"/>
    </source>
</evidence>
<dbReference type="InterPro" id="IPR011006">
    <property type="entry name" value="CheY-like_superfamily"/>
</dbReference>
<evidence type="ECO:0000313" key="14">
    <source>
        <dbReference type="EMBL" id="ACL60981.1"/>
    </source>
</evidence>
<dbReference type="CDD" id="cd00383">
    <property type="entry name" value="trans_reg_C"/>
    <property type="match status" value="1"/>
</dbReference>
<dbReference type="InterPro" id="IPR036388">
    <property type="entry name" value="WH-like_DNA-bd_sf"/>
</dbReference>
<dbReference type="SUPFAM" id="SSF52172">
    <property type="entry name" value="CheY-like"/>
    <property type="match status" value="1"/>
</dbReference>
<dbReference type="KEGG" id="mno:Mnod_6165"/>
<evidence type="ECO:0000256" key="4">
    <source>
        <dbReference type="ARBA" id="ARBA00023012"/>
    </source>
</evidence>
<evidence type="ECO:0000256" key="7">
    <source>
        <dbReference type="ARBA" id="ARBA00023159"/>
    </source>
</evidence>
<keyword evidence="8" id="KW-0804">Transcription</keyword>
<dbReference type="Pfam" id="PF00072">
    <property type="entry name" value="Response_reg"/>
    <property type="match status" value="1"/>
</dbReference>
<evidence type="ECO:0000256" key="11">
    <source>
        <dbReference type="PROSITE-ProRule" id="PRU01091"/>
    </source>
</evidence>
<dbReference type="GO" id="GO:0000976">
    <property type="term" value="F:transcription cis-regulatory region binding"/>
    <property type="evidence" value="ECO:0007669"/>
    <property type="project" value="TreeGrafter"/>
</dbReference>
<evidence type="ECO:0000256" key="10">
    <source>
        <dbReference type="PROSITE-ProRule" id="PRU00169"/>
    </source>
</evidence>
<evidence type="ECO:0000256" key="1">
    <source>
        <dbReference type="ARBA" id="ARBA00004496"/>
    </source>
</evidence>
<proteinExistence type="predicted"/>
<accession>B8IVD0</accession>
<evidence type="ECO:0000256" key="9">
    <source>
        <dbReference type="ARBA" id="ARBA00067337"/>
    </source>
</evidence>
<dbReference type="HOGENOM" id="CLU_000445_30_4_5"/>
<feature type="DNA-binding region" description="OmpR/PhoB-type" evidence="11">
    <location>
        <begin position="140"/>
        <end position="240"/>
    </location>
</feature>
<dbReference type="PROSITE" id="PS51755">
    <property type="entry name" value="OMPR_PHOB"/>
    <property type="match status" value="1"/>
</dbReference>
<comment type="subcellular location">
    <subcellularLocation>
        <location evidence="1">Cytoplasm</location>
    </subcellularLocation>
</comment>